<feature type="region of interest" description="Disordered" evidence="7">
    <location>
        <begin position="1230"/>
        <end position="1299"/>
    </location>
</feature>
<dbReference type="OMA" id="ERLANWN"/>
<dbReference type="GO" id="GO:0007030">
    <property type="term" value="P:Golgi organization"/>
    <property type="evidence" value="ECO:0007669"/>
    <property type="project" value="TreeGrafter"/>
</dbReference>
<dbReference type="STRING" id="1590841.A0A2R6Q808"/>
<keyword evidence="5 6" id="KW-0931">ER-Golgi transport</keyword>
<dbReference type="PANTHER" id="PTHR13402">
    <property type="entry name" value="RGPR-RELATED"/>
    <property type="match status" value="1"/>
</dbReference>
<feature type="compositionally biased region" description="Low complexity" evidence="7">
    <location>
        <begin position="1412"/>
        <end position="1432"/>
    </location>
</feature>
<keyword evidence="6" id="KW-0333">Golgi apparatus</keyword>
<keyword evidence="6" id="KW-0472">Membrane</keyword>
<dbReference type="PANTHER" id="PTHR13402:SF6">
    <property type="entry name" value="SECRETORY 16, ISOFORM I"/>
    <property type="match status" value="1"/>
</dbReference>
<dbReference type="CDD" id="cd09233">
    <property type="entry name" value="ACE1-Sec16-like"/>
    <property type="match status" value="1"/>
</dbReference>
<reference evidence="11" key="2">
    <citation type="journal article" date="2018" name="BMC Genomics">
        <title>A manually annotated Actinidia chinensis var. chinensis (kiwifruit) genome highlights the challenges associated with draft genomes and gene prediction in plants.</title>
        <authorList>
            <person name="Pilkington S.M."/>
            <person name="Crowhurst R."/>
            <person name="Hilario E."/>
            <person name="Nardozza S."/>
            <person name="Fraser L."/>
            <person name="Peng Y."/>
            <person name="Gunaseelan K."/>
            <person name="Simpson R."/>
            <person name="Tahir J."/>
            <person name="Deroles S.C."/>
            <person name="Templeton K."/>
            <person name="Luo Z."/>
            <person name="Davy M."/>
            <person name="Cheng C."/>
            <person name="McNeilage M."/>
            <person name="Scaglione D."/>
            <person name="Liu Y."/>
            <person name="Zhang Q."/>
            <person name="Datson P."/>
            <person name="De Silva N."/>
            <person name="Gardiner S.E."/>
            <person name="Bassett H."/>
            <person name="Chagne D."/>
            <person name="McCallum J."/>
            <person name="Dzierzon H."/>
            <person name="Deng C."/>
            <person name="Wang Y.Y."/>
            <person name="Barron L."/>
            <person name="Manako K."/>
            <person name="Bowen J."/>
            <person name="Foster T.M."/>
            <person name="Erridge Z.A."/>
            <person name="Tiffin H."/>
            <person name="Waite C.N."/>
            <person name="Davies K.M."/>
            <person name="Grierson E.P."/>
            <person name="Laing W.A."/>
            <person name="Kirk R."/>
            <person name="Chen X."/>
            <person name="Wood M."/>
            <person name="Montefiori M."/>
            <person name="Brummell D.A."/>
            <person name="Schwinn K.E."/>
            <person name="Catanach A."/>
            <person name="Fullerton C."/>
            <person name="Li D."/>
            <person name="Meiyalaghan S."/>
            <person name="Nieuwenhuizen N."/>
            <person name="Read N."/>
            <person name="Prakash R."/>
            <person name="Hunter D."/>
            <person name="Zhang H."/>
            <person name="McKenzie M."/>
            <person name="Knabel M."/>
            <person name="Harris A."/>
            <person name="Allan A.C."/>
            <person name="Gleave A."/>
            <person name="Chen A."/>
            <person name="Janssen B.J."/>
            <person name="Plunkett B."/>
            <person name="Ampomah-Dwamena C."/>
            <person name="Voogd C."/>
            <person name="Leif D."/>
            <person name="Lafferty D."/>
            <person name="Souleyre E.J.F."/>
            <person name="Varkonyi-Gasic E."/>
            <person name="Gambi F."/>
            <person name="Hanley J."/>
            <person name="Yao J.L."/>
            <person name="Cheung J."/>
            <person name="David K.M."/>
            <person name="Warren B."/>
            <person name="Marsh K."/>
            <person name="Snowden K.C."/>
            <person name="Lin-Wang K."/>
            <person name="Brian L."/>
            <person name="Martinez-Sanchez M."/>
            <person name="Wang M."/>
            <person name="Ileperuma N."/>
            <person name="Macnee N."/>
            <person name="Campin R."/>
            <person name="McAtee P."/>
            <person name="Drummond R.S.M."/>
            <person name="Espley R.V."/>
            <person name="Ireland H.S."/>
            <person name="Wu R."/>
            <person name="Atkinson R.G."/>
            <person name="Karunairetnam S."/>
            <person name="Bulley S."/>
            <person name="Chunkath S."/>
            <person name="Hanley Z."/>
            <person name="Storey R."/>
            <person name="Thrimawithana A.H."/>
            <person name="Thomson S."/>
            <person name="David C."/>
            <person name="Testolin R."/>
            <person name="Huang H."/>
            <person name="Hellens R.P."/>
            <person name="Schaffer R.J."/>
        </authorList>
    </citation>
    <scope>NUCLEOTIDE SEQUENCE [LARGE SCALE GENOMIC DNA]</scope>
    <source>
        <strain evidence="11">cv. Red5</strain>
    </source>
</reference>
<evidence type="ECO:0000256" key="3">
    <source>
        <dbReference type="ARBA" id="ARBA00022448"/>
    </source>
</evidence>
<dbReference type="InterPro" id="IPR024340">
    <property type="entry name" value="Sec16_CCD"/>
</dbReference>
<dbReference type="GO" id="GO:0070971">
    <property type="term" value="C:endoplasmic reticulum exit site"/>
    <property type="evidence" value="ECO:0007669"/>
    <property type="project" value="TreeGrafter"/>
</dbReference>
<comment type="similarity">
    <text evidence="2 6">Belongs to the SEC16 family.</text>
</comment>
<dbReference type="Gene3D" id="1.25.40.1030">
    <property type="match status" value="1"/>
</dbReference>
<evidence type="ECO:0000313" key="10">
    <source>
        <dbReference type="EMBL" id="PSS04049.1"/>
    </source>
</evidence>
<comment type="caution">
    <text evidence="10">The sequence shown here is derived from an EMBL/GenBank/DDBJ whole genome shotgun (WGS) entry which is preliminary data.</text>
</comment>
<dbReference type="GO" id="GO:0015031">
    <property type="term" value="P:protein transport"/>
    <property type="evidence" value="ECO:0007669"/>
    <property type="project" value="UniProtKB-KW"/>
</dbReference>
<keyword evidence="3 6" id="KW-0813">Transport</keyword>
<proteinExistence type="inferred from homology"/>
<evidence type="ECO:0000259" key="8">
    <source>
        <dbReference type="Pfam" id="PF12931"/>
    </source>
</evidence>
<sequence>MTSNPPFQLEDQTDEDFFDKLVDYDDEFKVTAIAEHSFTNGNDSDELKAFANLSIGEVGVTPEDLGRDGGIEAEEETSGVANSVLVDGKVEESSLLVSSNYGHVEESSSLVSSNSLGFDSVIESNGGAIVMEETSDSIVSKINESGGSGVKEVQWAAFNTDSGQIGSNGFGSYLDFFSELGDGVVDQTGKVVDNFSSESKVGSGREGLKTGYDDGNNYNGQYQGSEAYDATMEQHLDGQDLNSSQYWENLYPGWKYDPNTGQWYQVDGYDANGNVGSFDANTACDCVVSEGNSQVSYIQQTTQSFVGTVTKSGITESVTDWNQFPRDSGMTESITNLNQVSQESGSAEGVSNWSQVAHENGSVDRVSNWEKVSQGNNEYPAHMAFEPQYPGWYYDTIAQEWRSLETYTLSLQSTVQAHDRLSQIGLQSTATVSHDSDQKTYNDHGQVENYRSQGFDTQNQDHNRAGSFTNYNHQDFNMWRSETLTKTDNPIGFSGNQLLENDYHSNSHGSNHLSQQKSYISGGAVPFYEKATQFDNMVTTTRSQGFVPSGNFNQQVNQQNLQQKGQMHVSNDYYGNQNPVNSLQQQFQSGHQFSYAPYAGRSSAGRPPHALVTFGFGGKLIVMKDSSSLSTSSYGSQGPLGGSISVLNLMEVVTEKIDASNVGVGTFGYFTTLCGESFPGPLVGGNVGSKELNKWIDERITNCESSDMGYRKRDALSLLFSLLKIGCQHYGKFRSPFGSDNALRENDAPEPAVAKLFAYAKRNGAQFSDYGALAHCLQKFQPEAQLHATAAEVQSLLVSGRKQEALLRASEGQLWGPALILAAQLGNQFYADTVKQMALHQLVAGSPLRTLCLLIAGQPADVFSTDTTFGSSISGAVNLSPHPALCGGNGMLDNWEENLAIITANRTKDDGLVLMHLGDSLWKDRSEIIAAHICYIVAEANFEPYSDSARMCLVGADHLKFPRTFASPDAIQRTELYEYSKVLGNAQFILVPFQPYKLIYAHMLAEVGKVTESMKYCQAVLKYLKTGRAPDVNTWAKLASLLEERICAHQQGGYSTNLAPAKLVGKFLNLVDNTAHRLVGGLPLPVPAASQSGAQANEHYYQPTGARVSTSQSTMAVSSLMPSTAMEPTGERAADGSRIAMHNRSVSEPDIGKSPRQDQVDSSKEATTSSASKASVLAGASRFGRFSFGSQLLQKTVGLILKPRQDKQAKLGEKNRFYYDEKLKRWVEEGAEPPAEEAPPPPPPTNAAFQNGISDYNLNSALKSDGPYSNGSSDFKSPIPSDNSSGIPPIPPASNQFSARGRMGVRSRYVDTFNKGGGNPTNLFQSPSVSSIKPASGSNPKIFVPSLVSSIEPTFVTSTDIMQETTAITENPSIPSANNMAHSPAPSPSMTIQRFPSMDTISDKNKMNGNGSLSSYSRRSASWSGSFSDAHSPQQRTELRPLGEVLGMPPSSFMPSEPSLSQLPVNGGSFGDDLHEVEL</sequence>
<feature type="compositionally biased region" description="Polar residues" evidence="7">
    <location>
        <begin position="1370"/>
        <end position="1381"/>
    </location>
</feature>
<evidence type="ECO:0000256" key="1">
    <source>
        <dbReference type="ARBA" id="ARBA00004240"/>
    </source>
</evidence>
<dbReference type="GO" id="GO:0016192">
    <property type="term" value="P:vesicle-mediated transport"/>
    <property type="evidence" value="ECO:0007669"/>
    <property type="project" value="UniProtKB-KW"/>
</dbReference>
<organism evidence="10 11">
    <name type="scientific">Actinidia chinensis var. chinensis</name>
    <name type="common">Chinese soft-hair kiwi</name>
    <dbReference type="NCBI Taxonomy" id="1590841"/>
    <lineage>
        <taxon>Eukaryota</taxon>
        <taxon>Viridiplantae</taxon>
        <taxon>Streptophyta</taxon>
        <taxon>Embryophyta</taxon>
        <taxon>Tracheophyta</taxon>
        <taxon>Spermatophyta</taxon>
        <taxon>Magnoliopsida</taxon>
        <taxon>eudicotyledons</taxon>
        <taxon>Gunneridae</taxon>
        <taxon>Pentapetalae</taxon>
        <taxon>asterids</taxon>
        <taxon>Ericales</taxon>
        <taxon>Actinidiaceae</taxon>
        <taxon>Actinidia</taxon>
    </lineage>
</organism>
<evidence type="ECO:0000256" key="7">
    <source>
        <dbReference type="SAM" id="MobiDB-lite"/>
    </source>
</evidence>
<reference evidence="10 11" key="1">
    <citation type="submission" date="2017-07" db="EMBL/GenBank/DDBJ databases">
        <title>An improved, manually edited Actinidia chinensis var. chinensis (kiwifruit) genome highlights the challenges associated with draft genomes and gene prediction in plants.</title>
        <authorList>
            <person name="Pilkington S."/>
            <person name="Crowhurst R."/>
            <person name="Hilario E."/>
            <person name="Nardozza S."/>
            <person name="Fraser L."/>
            <person name="Peng Y."/>
            <person name="Gunaseelan K."/>
            <person name="Simpson R."/>
            <person name="Tahir J."/>
            <person name="Deroles S."/>
            <person name="Templeton K."/>
            <person name="Luo Z."/>
            <person name="Davy M."/>
            <person name="Cheng C."/>
            <person name="Mcneilage M."/>
            <person name="Scaglione D."/>
            <person name="Liu Y."/>
            <person name="Zhang Q."/>
            <person name="Datson P."/>
            <person name="De Silva N."/>
            <person name="Gardiner S."/>
            <person name="Bassett H."/>
            <person name="Chagne D."/>
            <person name="Mccallum J."/>
            <person name="Dzierzon H."/>
            <person name="Deng C."/>
            <person name="Wang Y.-Y."/>
            <person name="Barron N."/>
            <person name="Manako K."/>
            <person name="Bowen J."/>
            <person name="Foster T."/>
            <person name="Erridge Z."/>
            <person name="Tiffin H."/>
            <person name="Waite C."/>
            <person name="Davies K."/>
            <person name="Grierson E."/>
            <person name="Laing W."/>
            <person name="Kirk R."/>
            <person name="Chen X."/>
            <person name="Wood M."/>
            <person name="Montefiori M."/>
            <person name="Brummell D."/>
            <person name="Schwinn K."/>
            <person name="Catanach A."/>
            <person name="Fullerton C."/>
            <person name="Li D."/>
            <person name="Meiyalaghan S."/>
            <person name="Nieuwenhuizen N."/>
            <person name="Read N."/>
            <person name="Prakash R."/>
            <person name="Hunter D."/>
            <person name="Zhang H."/>
            <person name="Mckenzie M."/>
            <person name="Knabel M."/>
            <person name="Harris A."/>
            <person name="Allan A."/>
            <person name="Chen A."/>
            <person name="Janssen B."/>
            <person name="Plunkett B."/>
            <person name="Dwamena C."/>
            <person name="Voogd C."/>
            <person name="Leif D."/>
            <person name="Lafferty D."/>
            <person name="Souleyre E."/>
            <person name="Varkonyi-Gasic E."/>
            <person name="Gambi F."/>
            <person name="Hanley J."/>
            <person name="Yao J.-L."/>
            <person name="Cheung J."/>
            <person name="David K."/>
            <person name="Warren B."/>
            <person name="Marsh K."/>
            <person name="Snowden K."/>
            <person name="Lin-Wang K."/>
            <person name="Brian L."/>
            <person name="Martinez-Sanchez M."/>
            <person name="Wang M."/>
            <person name="Ileperuma N."/>
            <person name="Macnee N."/>
            <person name="Campin R."/>
            <person name="Mcatee P."/>
            <person name="Drummond R."/>
            <person name="Espley R."/>
            <person name="Ireland H."/>
            <person name="Wu R."/>
            <person name="Atkinson R."/>
            <person name="Karunairetnam S."/>
            <person name="Bulley S."/>
            <person name="Chunkath S."/>
            <person name="Hanley Z."/>
            <person name="Storey R."/>
            <person name="Thrimawithana A."/>
            <person name="Thomson S."/>
            <person name="David C."/>
            <person name="Testolin R."/>
        </authorList>
    </citation>
    <scope>NUCLEOTIDE SEQUENCE [LARGE SCALE GENOMIC DNA]</scope>
    <source>
        <strain evidence="11">cv. Red5</strain>
        <tissue evidence="10">Young leaf</tissue>
    </source>
</reference>
<evidence type="ECO:0000313" key="11">
    <source>
        <dbReference type="Proteomes" id="UP000241394"/>
    </source>
</evidence>
<dbReference type="InterPro" id="IPR024298">
    <property type="entry name" value="Sec16_Sec23-bd"/>
</dbReference>
<evidence type="ECO:0000256" key="2">
    <source>
        <dbReference type="ARBA" id="ARBA00005927"/>
    </source>
</evidence>
<dbReference type="FunCoup" id="A0A2R6Q808">
    <property type="interactions" value="2887"/>
</dbReference>
<dbReference type="OrthoDB" id="8918678at2759"/>
<feature type="region of interest" description="Disordered" evidence="7">
    <location>
        <begin position="1104"/>
        <end position="1174"/>
    </location>
</feature>
<feature type="compositionally biased region" description="Polar residues" evidence="7">
    <location>
        <begin position="1249"/>
        <end position="1286"/>
    </location>
</feature>
<dbReference type="Pfam" id="PF12931">
    <property type="entry name" value="TPR_Sec16"/>
    <property type="match status" value="1"/>
</dbReference>
<dbReference type="Gramene" id="PSS04049">
    <property type="protein sequence ID" value="PSS04049"/>
    <property type="gene ID" value="CEY00_Acc19888"/>
</dbReference>
<dbReference type="Proteomes" id="UP000241394">
    <property type="component" value="Chromosome LG18"/>
</dbReference>
<feature type="region of interest" description="Disordered" evidence="7">
    <location>
        <begin position="1370"/>
        <end position="1479"/>
    </location>
</feature>
<dbReference type="GO" id="GO:0012507">
    <property type="term" value="C:ER to Golgi transport vesicle membrane"/>
    <property type="evidence" value="ECO:0007669"/>
    <property type="project" value="TreeGrafter"/>
</dbReference>
<accession>A0A2R6Q808</accession>
<keyword evidence="4 6" id="KW-0256">Endoplasmic reticulum</keyword>
<dbReference type="EMBL" id="NKQK01000018">
    <property type="protein sequence ID" value="PSS04049.1"/>
    <property type="molecule type" value="Genomic_DNA"/>
</dbReference>
<keyword evidence="11" id="KW-1185">Reference proteome</keyword>
<evidence type="ECO:0000256" key="6">
    <source>
        <dbReference type="RuleBase" id="RU364101"/>
    </source>
</evidence>
<feature type="compositionally biased region" description="Low complexity" evidence="7">
    <location>
        <begin position="1449"/>
        <end position="1461"/>
    </location>
</feature>
<dbReference type="GO" id="GO:0000139">
    <property type="term" value="C:Golgi membrane"/>
    <property type="evidence" value="ECO:0007669"/>
    <property type="project" value="UniProtKB-SubCell"/>
</dbReference>
<comment type="subcellular location">
    <subcellularLocation>
        <location evidence="1">Endoplasmic reticulum</location>
    </subcellularLocation>
    <subcellularLocation>
        <location evidence="6">Golgi apparatus membrane</location>
    </subcellularLocation>
</comment>
<dbReference type="InParanoid" id="A0A2R6Q808"/>
<protein>
    <recommendedName>
        <fullName evidence="6">Protein transport protein sec16</fullName>
    </recommendedName>
</protein>
<name>A0A2R6Q808_ACTCC</name>
<dbReference type="GO" id="GO:0070973">
    <property type="term" value="P:protein localization to endoplasmic reticulum exit site"/>
    <property type="evidence" value="ECO:0007669"/>
    <property type="project" value="TreeGrafter"/>
</dbReference>
<feature type="compositionally biased region" description="Pro residues" evidence="7">
    <location>
        <begin position="1236"/>
        <end position="1245"/>
    </location>
</feature>
<feature type="domain" description="Sec16 central conserved" evidence="9">
    <location>
        <begin position="609"/>
        <end position="731"/>
    </location>
</feature>
<feature type="compositionally biased region" description="Polar residues" evidence="7">
    <location>
        <begin position="1107"/>
        <end position="1122"/>
    </location>
</feature>
<evidence type="ECO:0000259" key="9">
    <source>
        <dbReference type="Pfam" id="PF12932"/>
    </source>
</evidence>
<feature type="compositionally biased region" description="Basic and acidic residues" evidence="7">
    <location>
        <begin position="1145"/>
        <end position="1164"/>
    </location>
</feature>
<dbReference type="Pfam" id="PF12932">
    <property type="entry name" value="Sec16"/>
    <property type="match status" value="1"/>
</dbReference>
<evidence type="ECO:0000256" key="5">
    <source>
        <dbReference type="ARBA" id="ARBA00022892"/>
    </source>
</evidence>
<feature type="domain" description="Sec16 Sec23-binding" evidence="8">
    <location>
        <begin position="793"/>
        <end position="1081"/>
    </location>
</feature>
<feature type="compositionally biased region" description="Low complexity" evidence="7">
    <location>
        <begin position="1165"/>
        <end position="1174"/>
    </location>
</feature>
<evidence type="ECO:0000256" key="4">
    <source>
        <dbReference type="ARBA" id="ARBA00022824"/>
    </source>
</evidence>
<keyword evidence="6" id="KW-0653">Protein transport</keyword>
<gene>
    <name evidence="10" type="ORF">CEY00_Acc19888</name>
</gene>